<comment type="caution">
    <text evidence="2">The sequence shown here is derived from an EMBL/GenBank/DDBJ whole genome shotgun (WGS) entry which is preliminary data.</text>
</comment>
<keyword evidence="3" id="KW-1185">Reference proteome</keyword>
<feature type="compositionally biased region" description="Basic and acidic residues" evidence="1">
    <location>
        <begin position="141"/>
        <end position="151"/>
    </location>
</feature>
<feature type="compositionally biased region" description="Polar residues" evidence="1">
    <location>
        <begin position="100"/>
        <end position="112"/>
    </location>
</feature>
<name>A0A504YA53_FASGI</name>
<feature type="compositionally biased region" description="Basic and acidic residues" evidence="1">
    <location>
        <begin position="163"/>
        <end position="173"/>
    </location>
</feature>
<sequence length="748" mass="82243">MEDGEKRELSMEATKPNTVVDTDYKKSTDPTRRRTKDHSMATGSEASVGVDGKTRKLDEPKTQSDQPDHKVREQKRDRSRMTDKPSLSVVDKNEPDDGISNPSMNVPQSESGSPMLVKIIHVNADGKMGEPTLTQTSLVKPMEDGEKRELSMEATKPNTVVDTDYKKSTDPTRRRTKDHSMATGSEASVGVDGKTRKLDEPKTQSDQPDHKVREQKRDRSRMTDKPSLSVVDKNEPDDVKPMEDGEKRELSMEATKPNTVVDTDYKKSTDPTRRRTKDHSMATGSEASVGVDGKTRKIVESSAVSVSAEDKLDGSRFAGFTANEFDQRGNVSGPFLDLTVCESGNVLVMPMVDGVTASEDKLKLMPSPSFKKAFENEENLGVFSELGSSDKSPPDRWFSKVLRKLKRRSGATKNALYPCDPPNIHQILQSKTEELSPEPDIVEIRSSGTFEVSKKNLLGGLVNQQPGRADFALTAETKVADNFPEVSPRKFFIHPSGSSPPDSNLQVSTRQFSQEKLTPVGSPGLDLNSGSPLFDPTADAAYDKKYLQLQQVSASYSPEFIHGSKLPINANRGLTVVDKQPCESYSVGLRDKLGHKLDSLKASIMKANYKVDGSHLLATQTEYKQLNQRDQIPTSSEVTAENISQVSPKPTGQLATDGSIKRENSLSHLIEIFGRSSSAAHLTFSEMSLRKSSQHSGDFHPTGGPSQLASSMSQKTSATGMTTKSDDSSETEFCDSFQFEKNYDLPPY</sequence>
<gene>
    <name evidence="2" type="ORF">FGIG_05803</name>
</gene>
<proteinExistence type="predicted"/>
<feature type="region of interest" description="Disordered" evidence="1">
    <location>
        <begin position="127"/>
        <end position="294"/>
    </location>
</feature>
<dbReference type="EMBL" id="SUNJ01011990">
    <property type="protein sequence ID" value="TPP58462.1"/>
    <property type="molecule type" value="Genomic_DNA"/>
</dbReference>
<accession>A0A504YA53</accession>
<feature type="compositionally biased region" description="Basic and acidic residues" evidence="1">
    <location>
        <begin position="1"/>
        <end position="10"/>
    </location>
</feature>
<dbReference type="AlphaFoldDB" id="A0A504YA53"/>
<evidence type="ECO:0000313" key="3">
    <source>
        <dbReference type="Proteomes" id="UP000316759"/>
    </source>
</evidence>
<protein>
    <submittedName>
        <fullName evidence="2">Uncharacterized protein</fullName>
    </submittedName>
</protein>
<reference evidence="2 3" key="1">
    <citation type="submission" date="2019-04" db="EMBL/GenBank/DDBJ databases">
        <title>Annotation for the trematode Fasciola gigantica.</title>
        <authorList>
            <person name="Choi Y.-J."/>
        </authorList>
    </citation>
    <scope>NUCLEOTIDE SEQUENCE [LARGE SCALE GENOMIC DNA]</scope>
    <source>
        <strain evidence="2">Uganda_cow_1</strain>
    </source>
</reference>
<feature type="compositionally biased region" description="Basic and acidic residues" evidence="1">
    <location>
        <begin position="193"/>
        <end position="224"/>
    </location>
</feature>
<feature type="region of interest" description="Disordered" evidence="1">
    <location>
        <begin position="692"/>
        <end position="732"/>
    </location>
</feature>
<evidence type="ECO:0000256" key="1">
    <source>
        <dbReference type="SAM" id="MobiDB-lite"/>
    </source>
</evidence>
<feature type="compositionally biased region" description="Basic and acidic residues" evidence="1">
    <location>
        <begin position="232"/>
        <end position="251"/>
    </location>
</feature>
<feature type="compositionally biased region" description="Basic and acidic residues" evidence="1">
    <location>
        <begin position="52"/>
        <end position="83"/>
    </location>
</feature>
<evidence type="ECO:0000313" key="2">
    <source>
        <dbReference type="EMBL" id="TPP58462.1"/>
    </source>
</evidence>
<feature type="compositionally biased region" description="Basic and acidic residues" evidence="1">
    <location>
        <begin position="22"/>
        <end position="32"/>
    </location>
</feature>
<feature type="compositionally biased region" description="Basic and acidic residues" evidence="1">
    <location>
        <begin position="263"/>
        <end position="273"/>
    </location>
</feature>
<organism evidence="2 3">
    <name type="scientific">Fasciola gigantica</name>
    <name type="common">Giant liver fluke</name>
    <dbReference type="NCBI Taxonomy" id="46835"/>
    <lineage>
        <taxon>Eukaryota</taxon>
        <taxon>Metazoa</taxon>
        <taxon>Spiralia</taxon>
        <taxon>Lophotrochozoa</taxon>
        <taxon>Platyhelminthes</taxon>
        <taxon>Trematoda</taxon>
        <taxon>Digenea</taxon>
        <taxon>Plagiorchiida</taxon>
        <taxon>Echinostomata</taxon>
        <taxon>Echinostomatoidea</taxon>
        <taxon>Fasciolidae</taxon>
        <taxon>Fasciola</taxon>
    </lineage>
</organism>
<feature type="region of interest" description="Disordered" evidence="1">
    <location>
        <begin position="627"/>
        <end position="657"/>
    </location>
</feature>
<feature type="compositionally biased region" description="Polar residues" evidence="1">
    <location>
        <begin position="627"/>
        <end position="656"/>
    </location>
</feature>
<dbReference type="Proteomes" id="UP000316759">
    <property type="component" value="Unassembled WGS sequence"/>
</dbReference>
<feature type="compositionally biased region" description="Polar residues" evidence="1">
    <location>
        <begin position="704"/>
        <end position="723"/>
    </location>
</feature>
<dbReference type="OrthoDB" id="10676065at2759"/>
<feature type="region of interest" description="Disordered" evidence="1">
    <location>
        <begin position="1"/>
        <end position="112"/>
    </location>
</feature>